<sequence length="376" mass="42237">MSVNKLVTRFMEWKRYLPRIEPFYAVKCNDDPVVLKVLTKLGCGLDVASKAEFVQAVKLVSTEKIVYANPVKTKSFIKRAKELGISMMTFDSVDELNKVAVLHPEARMILRIATDDTQARCPLSMKFGCEPITDGPKLLKVAAELGIRVVGISFHVGSDRNDPTAFYEPINQARKLFNIGLQLGHKMTILDVGGGFPGIDNASPSFINIADIVSSYIDKCFPANENIRIIAEPGRFFATAPFSLVTNVIGVKRVPAERISKTGTTHHDGFMYYMNEGIYGSFNCIYFDFAKPQGKPLFDKEDEECAPCSIWGPTCDGFDQVEKRRLMRRLSTGDWLYYDDMGAYTRSAASMFNGFEKTRTYYFTDKNTWKLIADAT</sequence>
<comment type="cofactor">
    <cofactor evidence="1 11">
        <name>pyridoxal 5'-phosphate</name>
        <dbReference type="ChEBI" id="CHEBI:597326"/>
    </cofactor>
</comment>
<keyword evidence="3 11" id="KW-0663">Pyridoxal phosphate</keyword>
<reference evidence="16" key="1">
    <citation type="submission" date="2017-02" db="UniProtKB">
        <authorList>
            <consortium name="WormBaseParasite"/>
        </authorList>
    </citation>
    <scope>IDENTIFICATION</scope>
</reference>
<dbReference type="SUPFAM" id="SSF51419">
    <property type="entry name" value="PLP-binding barrel"/>
    <property type="match status" value="1"/>
</dbReference>
<name>A0A0M3IPM5_ASCLU</name>
<keyword evidence="4" id="KW-0620">Polyamine biosynthesis</keyword>
<evidence type="ECO:0000313" key="15">
    <source>
        <dbReference type="Proteomes" id="UP000036681"/>
    </source>
</evidence>
<comment type="catalytic activity">
    <reaction evidence="10">
        <text>L-ornithine + H(+) = putrescine + CO2</text>
        <dbReference type="Rhea" id="RHEA:22964"/>
        <dbReference type="ChEBI" id="CHEBI:15378"/>
        <dbReference type="ChEBI" id="CHEBI:16526"/>
        <dbReference type="ChEBI" id="CHEBI:46911"/>
        <dbReference type="ChEBI" id="CHEBI:326268"/>
        <dbReference type="EC" id="4.1.1.17"/>
    </reaction>
</comment>
<feature type="modified residue" description="N6-(pyridoxal phosphate)lysine" evidence="11">
    <location>
        <position position="27"/>
    </location>
</feature>
<dbReference type="Pfam" id="PF02784">
    <property type="entry name" value="Orn_Arg_deC_N"/>
    <property type="match status" value="1"/>
</dbReference>
<evidence type="ECO:0000256" key="1">
    <source>
        <dbReference type="ARBA" id="ARBA00001933"/>
    </source>
</evidence>
<evidence type="ECO:0000256" key="11">
    <source>
        <dbReference type="PIRSR" id="PIRSR600183-50"/>
    </source>
</evidence>
<organism evidence="15 16">
    <name type="scientific">Ascaris lumbricoides</name>
    <name type="common">Giant roundworm</name>
    <dbReference type="NCBI Taxonomy" id="6252"/>
    <lineage>
        <taxon>Eukaryota</taxon>
        <taxon>Metazoa</taxon>
        <taxon>Ecdysozoa</taxon>
        <taxon>Nematoda</taxon>
        <taxon>Chromadorea</taxon>
        <taxon>Rhabditida</taxon>
        <taxon>Spirurina</taxon>
        <taxon>Ascaridomorpha</taxon>
        <taxon>Ascaridoidea</taxon>
        <taxon>Ascarididae</taxon>
        <taxon>Ascaris</taxon>
    </lineage>
</organism>
<dbReference type="InterPro" id="IPR002433">
    <property type="entry name" value="Orn_de-COase"/>
</dbReference>
<dbReference type="EC" id="4.1.1.17" evidence="7"/>
<dbReference type="PROSITE" id="PS00878">
    <property type="entry name" value="ODR_DC_2_1"/>
    <property type="match status" value="1"/>
</dbReference>
<accession>A0A0M3IPM5</accession>
<comment type="function">
    <text evidence="8">Catalyzes the first and rate-limiting step of polyamine biosynthesis that converts ornithine into putrescine, which is the precursor for the polyamines, spermidine and spermine. Polyamines are essential for cell proliferation and are implicated in cellular processes, ranging from DNA replication to apoptosis.</text>
</comment>
<dbReference type="SUPFAM" id="SSF50621">
    <property type="entry name" value="Alanine racemase C-terminal domain-like"/>
    <property type="match status" value="1"/>
</dbReference>
<evidence type="ECO:0000259" key="14">
    <source>
        <dbReference type="Pfam" id="PF02784"/>
    </source>
</evidence>
<comment type="similarity">
    <text evidence="2 12">Belongs to the Orn/Lys/Arg decarboxylase class-II family.</text>
</comment>
<evidence type="ECO:0000256" key="2">
    <source>
        <dbReference type="ARBA" id="ARBA00008872"/>
    </source>
</evidence>
<evidence type="ECO:0000256" key="4">
    <source>
        <dbReference type="ARBA" id="ARBA00023115"/>
    </source>
</evidence>
<evidence type="ECO:0000256" key="7">
    <source>
        <dbReference type="ARBA" id="ARBA00034138"/>
    </source>
</evidence>
<dbReference type="PANTHER" id="PTHR11482:SF6">
    <property type="entry name" value="ORNITHINE DECARBOXYLASE 1-RELATED"/>
    <property type="match status" value="1"/>
</dbReference>
<dbReference type="CDD" id="cd00622">
    <property type="entry name" value="PLPDE_III_ODC"/>
    <property type="match status" value="1"/>
</dbReference>
<keyword evidence="5" id="KW-0456">Lyase</keyword>
<keyword evidence="15" id="KW-1185">Reference proteome</keyword>
<protein>
    <recommendedName>
        <fullName evidence="7">ornithine decarboxylase</fullName>
        <ecNumber evidence="7">4.1.1.17</ecNumber>
    </recommendedName>
</protein>
<feature type="domain" description="Orn/DAP/Arg decarboxylase 2 C-terminal" evidence="13">
    <location>
        <begin position="242"/>
        <end position="342"/>
    </location>
</feature>
<dbReference type="Gene3D" id="2.40.37.10">
    <property type="entry name" value="Lyase, Ornithine Decarboxylase, Chain A, domain 1"/>
    <property type="match status" value="1"/>
</dbReference>
<evidence type="ECO:0000256" key="10">
    <source>
        <dbReference type="ARBA" id="ARBA00049127"/>
    </source>
</evidence>
<dbReference type="PANTHER" id="PTHR11482">
    <property type="entry name" value="ARGININE/DIAMINOPIMELATE/ORNITHINE DECARBOXYLASE"/>
    <property type="match status" value="1"/>
</dbReference>
<dbReference type="GO" id="GO:0033387">
    <property type="term" value="P:putrescine biosynthetic process from arginine, via ornithine"/>
    <property type="evidence" value="ECO:0007669"/>
    <property type="project" value="TreeGrafter"/>
</dbReference>
<dbReference type="Proteomes" id="UP000036681">
    <property type="component" value="Unplaced"/>
</dbReference>
<proteinExistence type="inferred from homology"/>
<evidence type="ECO:0000313" key="16">
    <source>
        <dbReference type="WBParaSite" id="ALUE_0002070301-mRNA-1"/>
    </source>
</evidence>
<dbReference type="InterPro" id="IPR022644">
    <property type="entry name" value="De-COase2_N"/>
</dbReference>
<evidence type="ECO:0000256" key="3">
    <source>
        <dbReference type="ARBA" id="ARBA00022898"/>
    </source>
</evidence>
<dbReference type="InterPro" id="IPR022643">
    <property type="entry name" value="De-COase2_C"/>
</dbReference>
<evidence type="ECO:0000259" key="13">
    <source>
        <dbReference type="Pfam" id="PF00278"/>
    </source>
</evidence>
<dbReference type="FunFam" id="3.20.20.10:FF:000005">
    <property type="entry name" value="Ornithine decarboxylase"/>
    <property type="match status" value="1"/>
</dbReference>
<feature type="active site" description="Proton donor" evidence="11">
    <location>
        <position position="315"/>
    </location>
</feature>
<evidence type="ECO:0000256" key="8">
    <source>
        <dbReference type="ARBA" id="ARBA00037173"/>
    </source>
</evidence>
<dbReference type="GO" id="GO:0005737">
    <property type="term" value="C:cytoplasm"/>
    <property type="evidence" value="ECO:0007669"/>
    <property type="project" value="TreeGrafter"/>
</dbReference>
<comment type="pathway">
    <text evidence="6">Amine and polyamine biosynthesis; putrescine biosynthesis via L-ornithine pathway; putrescine from L-ornithine: step 1/1.</text>
</comment>
<dbReference type="PRINTS" id="PR01179">
    <property type="entry name" value="ODADCRBXLASE"/>
</dbReference>
<dbReference type="WBParaSite" id="ALUE_0002070301-mRNA-1">
    <property type="protein sequence ID" value="ALUE_0002070301-mRNA-1"/>
    <property type="gene ID" value="ALUE_0002070301"/>
</dbReference>
<dbReference type="Gene3D" id="3.20.20.10">
    <property type="entry name" value="Alanine racemase"/>
    <property type="match status" value="1"/>
</dbReference>
<feature type="domain" description="Orn/DAP/Arg decarboxylase 2 N-terminal" evidence="14">
    <location>
        <begin position="5"/>
        <end position="238"/>
    </location>
</feature>
<dbReference type="InterPro" id="IPR022653">
    <property type="entry name" value="De-COase2_pyr-phos_BS"/>
</dbReference>
<dbReference type="InterPro" id="IPR000183">
    <property type="entry name" value="Orn/DAP/Arg_de-COase"/>
</dbReference>
<evidence type="ECO:0000256" key="9">
    <source>
        <dbReference type="ARBA" id="ARBA00046672"/>
    </source>
</evidence>
<dbReference type="InterPro" id="IPR029066">
    <property type="entry name" value="PLP-binding_barrel"/>
</dbReference>
<dbReference type="PRINTS" id="PR01182">
    <property type="entry name" value="ORNDCRBXLASE"/>
</dbReference>
<dbReference type="Pfam" id="PF00278">
    <property type="entry name" value="Orn_DAP_Arg_deC"/>
    <property type="match status" value="1"/>
</dbReference>
<dbReference type="InterPro" id="IPR009006">
    <property type="entry name" value="Ala_racemase/Decarboxylase_C"/>
</dbReference>
<comment type="subunit">
    <text evidence="9">Homodimer. Only the dimer is catalytically active, as the active sites are constructed of residues from both monomers.</text>
</comment>
<dbReference type="AlphaFoldDB" id="A0A0M3IPM5"/>
<evidence type="ECO:0000256" key="5">
    <source>
        <dbReference type="ARBA" id="ARBA00023239"/>
    </source>
</evidence>
<dbReference type="GO" id="GO:0004586">
    <property type="term" value="F:ornithine decarboxylase activity"/>
    <property type="evidence" value="ECO:0007669"/>
    <property type="project" value="UniProtKB-EC"/>
</dbReference>
<evidence type="ECO:0000256" key="6">
    <source>
        <dbReference type="ARBA" id="ARBA00034115"/>
    </source>
</evidence>
<evidence type="ECO:0000256" key="12">
    <source>
        <dbReference type="RuleBase" id="RU003737"/>
    </source>
</evidence>